<sequence length="110" mass="12666">MAKSKSPLNKEDYQKNAVLYKVMANAKRLEILNTIKDREANVNELSEILGTRKSNTSQHLMYLRYLGLVTTRRQGKNIYYKVVDPEIVAPCKIFKALREKRGHINIPSST</sequence>
<feature type="domain" description="HTH arsR-type" evidence="4">
    <location>
        <begin position="8"/>
        <end position="108"/>
    </location>
</feature>
<dbReference type="PANTHER" id="PTHR43132">
    <property type="entry name" value="ARSENICAL RESISTANCE OPERON REPRESSOR ARSR-RELATED"/>
    <property type="match status" value="1"/>
</dbReference>
<reference evidence="5 6" key="1">
    <citation type="journal article" date="2015" name="Nature">
        <title>rRNA introns, odd ribosomes, and small enigmatic genomes across a large radiation of phyla.</title>
        <authorList>
            <person name="Brown C.T."/>
            <person name="Hug L.A."/>
            <person name="Thomas B.C."/>
            <person name="Sharon I."/>
            <person name="Castelle C.J."/>
            <person name="Singh A."/>
            <person name="Wilkins M.J."/>
            <person name="Williams K.H."/>
            <person name="Banfield J.F."/>
        </authorList>
    </citation>
    <scope>NUCLEOTIDE SEQUENCE [LARGE SCALE GENOMIC DNA]</scope>
</reference>
<dbReference type="InterPro" id="IPR011991">
    <property type="entry name" value="ArsR-like_HTH"/>
</dbReference>
<protein>
    <submittedName>
        <fullName evidence="5">Regulatory protein ArsR</fullName>
    </submittedName>
</protein>
<gene>
    <name evidence="5" type="ORF">UX13_C0022G0007</name>
</gene>
<evidence type="ECO:0000256" key="3">
    <source>
        <dbReference type="ARBA" id="ARBA00023163"/>
    </source>
</evidence>
<name>A0A0G1MNV8_9BACT</name>
<dbReference type="SUPFAM" id="SSF46785">
    <property type="entry name" value="Winged helix' DNA-binding domain"/>
    <property type="match status" value="1"/>
</dbReference>
<dbReference type="InterPro" id="IPR051011">
    <property type="entry name" value="Metal_resp_trans_reg"/>
</dbReference>
<dbReference type="PROSITE" id="PS50987">
    <property type="entry name" value="HTH_ARSR_2"/>
    <property type="match status" value="1"/>
</dbReference>
<comment type="caution">
    <text evidence="5">The sequence shown here is derived from an EMBL/GenBank/DDBJ whole genome shotgun (WGS) entry which is preliminary data.</text>
</comment>
<dbReference type="InterPro" id="IPR001845">
    <property type="entry name" value="HTH_ArsR_DNA-bd_dom"/>
</dbReference>
<dbReference type="PATRIC" id="fig|1618581.3.peg.373"/>
<keyword evidence="2" id="KW-0238">DNA-binding</keyword>
<dbReference type="PRINTS" id="PR00778">
    <property type="entry name" value="HTHARSR"/>
</dbReference>
<proteinExistence type="predicted"/>
<dbReference type="SMART" id="SM00418">
    <property type="entry name" value="HTH_ARSR"/>
    <property type="match status" value="1"/>
</dbReference>
<evidence type="ECO:0000259" key="4">
    <source>
        <dbReference type="PROSITE" id="PS50987"/>
    </source>
</evidence>
<evidence type="ECO:0000256" key="2">
    <source>
        <dbReference type="ARBA" id="ARBA00023125"/>
    </source>
</evidence>
<dbReference type="EMBL" id="LCLA01000022">
    <property type="protein sequence ID" value="KKU10036.1"/>
    <property type="molecule type" value="Genomic_DNA"/>
</dbReference>
<keyword evidence="3" id="KW-0804">Transcription</keyword>
<evidence type="ECO:0000256" key="1">
    <source>
        <dbReference type="ARBA" id="ARBA00023015"/>
    </source>
</evidence>
<dbReference type="GO" id="GO:0003700">
    <property type="term" value="F:DNA-binding transcription factor activity"/>
    <property type="evidence" value="ECO:0007669"/>
    <property type="project" value="InterPro"/>
</dbReference>
<dbReference type="NCBIfam" id="NF033788">
    <property type="entry name" value="HTH_metalloreg"/>
    <property type="match status" value="1"/>
</dbReference>
<accession>A0A0G1MNV8</accession>
<dbReference type="AlphaFoldDB" id="A0A0G1MNV8"/>
<dbReference type="InterPro" id="IPR036390">
    <property type="entry name" value="WH_DNA-bd_sf"/>
</dbReference>
<dbReference type="PANTHER" id="PTHR43132:SF2">
    <property type="entry name" value="ARSENICAL RESISTANCE OPERON REPRESSOR ARSR-RELATED"/>
    <property type="match status" value="1"/>
</dbReference>
<organism evidence="5 6">
    <name type="scientific">Candidatus Woesebacteria bacterium GW2011_GWB1_45_5</name>
    <dbReference type="NCBI Taxonomy" id="1618581"/>
    <lineage>
        <taxon>Bacteria</taxon>
        <taxon>Candidatus Woeseibacteriota</taxon>
    </lineage>
</organism>
<evidence type="ECO:0000313" key="6">
    <source>
        <dbReference type="Proteomes" id="UP000034329"/>
    </source>
</evidence>
<keyword evidence="1" id="KW-0805">Transcription regulation</keyword>
<dbReference type="Pfam" id="PF01022">
    <property type="entry name" value="HTH_5"/>
    <property type="match status" value="1"/>
</dbReference>
<evidence type="ECO:0000313" key="5">
    <source>
        <dbReference type="EMBL" id="KKU10036.1"/>
    </source>
</evidence>
<dbReference type="Proteomes" id="UP000034329">
    <property type="component" value="Unassembled WGS sequence"/>
</dbReference>
<dbReference type="Gene3D" id="1.10.10.10">
    <property type="entry name" value="Winged helix-like DNA-binding domain superfamily/Winged helix DNA-binding domain"/>
    <property type="match status" value="1"/>
</dbReference>
<dbReference type="GO" id="GO:0003677">
    <property type="term" value="F:DNA binding"/>
    <property type="evidence" value="ECO:0007669"/>
    <property type="project" value="UniProtKB-KW"/>
</dbReference>
<dbReference type="InterPro" id="IPR036388">
    <property type="entry name" value="WH-like_DNA-bd_sf"/>
</dbReference>
<dbReference type="CDD" id="cd00090">
    <property type="entry name" value="HTH_ARSR"/>
    <property type="match status" value="1"/>
</dbReference>